<keyword evidence="3 5" id="KW-1133">Transmembrane helix</keyword>
<comment type="subcellular location">
    <subcellularLocation>
        <location evidence="1">Membrane</location>
        <topology evidence="1">Multi-pass membrane protein</topology>
    </subcellularLocation>
</comment>
<reference evidence="7 8" key="1">
    <citation type="submission" date="2022-12" db="EMBL/GenBank/DDBJ databases">
        <title>Chromosome-level genome of Tegillarca granosa.</title>
        <authorList>
            <person name="Kim J."/>
        </authorList>
    </citation>
    <scope>NUCLEOTIDE SEQUENCE [LARGE SCALE GENOMIC DNA]</scope>
    <source>
        <strain evidence="7">Teg-2019</strain>
        <tissue evidence="7">Adductor muscle</tissue>
    </source>
</reference>
<feature type="transmembrane region" description="Helical" evidence="5">
    <location>
        <begin position="168"/>
        <end position="190"/>
    </location>
</feature>
<feature type="transmembrane region" description="Helical" evidence="5">
    <location>
        <begin position="112"/>
        <end position="133"/>
    </location>
</feature>
<dbReference type="InterPro" id="IPR020846">
    <property type="entry name" value="MFS_dom"/>
</dbReference>
<dbReference type="PROSITE" id="PS50850">
    <property type="entry name" value="MFS"/>
    <property type="match status" value="1"/>
</dbReference>
<feature type="domain" description="Major facilitator superfamily (MFS) profile" evidence="6">
    <location>
        <begin position="26"/>
        <end position="323"/>
    </location>
</feature>
<dbReference type="Proteomes" id="UP001217089">
    <property type="component" value="Unassembled WGS sequence"/>
</dbReference>
<comment type="caution">
    <text evidence="7">The sequence shown here is derived from an EMBL/GenBank/DDBJ whole genome shotgun (WGS) entry which is preliminary data.</text>
</comment>
<evidence type="ECO:0000256" key="1">
    <source>
        <dbReference type="ARBA" id="ARBA00004141"/>
    </source>
</evidence>
<dbReference type="InterPro" id="IPR036259">
    <property type="entry name" value="MFS_trans_sf"/>
</dbReference>
<gene>
    <name evidence="7" type="ORF">KUTeg_010384</name>
</gene>
<feature type="transmembrane region" description="Helical" evidence="5">
    <location>
        <begin position="145"/>
        <end position="162"/>
    </location>
</feature>
<sequence length="323" mass="37166">MTLYSEYLDDILIQCGGFGRYQIMLFTFIYMLGKICPAWTLLMMSVAGEMPVWSCSEKFEEKLVDMCVHGNGTRCTRFTYKDEHRTVVSQNHSVFCNVYFMLKDWNLVCDKAWITSFMTTIQMVGNLIGAFVGGHLSDAFGRKPALYLSIVLFTLFNFLAYISSSWQMFVVVRFVLGYACASFFVIYFPLLVEFMPAKQRAIISAFPSFTLWSALLGLIAWFFPDWDNLHLVTALSAVPMIDEAENIIKDMARINGRRVPDTSKIRYLIGPEKETRHYTMRDLFREKSLATATILLSCIWKSIPQRFSSKCLGASWRYINILS</sequence>
<accession>A0ABQ9F6K0</accession>
<feature type="transmembrane region" description="Helical" evidence="5">
    <location>
        <begin position="21"/>
        <end position="42"/>
    </location>
</feature>
<protein>
    <recommendedName>
        <fullName evidence="6">Major facilitator superfamily (MFS) profile domain-containing protein</fullName>
    </recommendedName>
</protein>
<dbReference type="EMBL" id="JARBDR010000440">
    <property type="protein sequence ID" value="KAJ8313011.1"/>
    <property type="molecule type" value="Genomic_DNA"/>
</dbReference>
<evidence type="ECO:0000256" key="5">
    <source>
        <dbReference type="SAM" id="Phobius"/>
    </source>
</evidence>
<organism evidence="7 8">
    <name type="scientific">Tegillarca granosa</name>
    <name type="common">Malaysian cockle</name>
    <name type="synonym">Anadara granosa</name>
    <dbReference type="NCBI Taxonomy" id="220873"/>
    <lineage>
        <taxon>Eukaryota</taxon>
        <taxon>Metazoa</taxon>
        <taxon>Spiralia</taxon>
        <taxon>Lophotrochozoa</taxon>
        <taxon>Mollusca</taxon>
        <taxon>Bivalvia</taxon>
        <taxon>Autobranchia</taxon>
        <taxon>Pteriomorphia</taxon>
        <taxon>Arcoida</taxon>
        <taxon>Arcoidea</taxon>
        <taxon>Arcidae</taxon>
        <taxon>Tegillarca</taxon>
    </lineage>
</organism>
<keyword evidence="8" id="KW-1185">Reference proteome</keyword>
<dbReference type="Pfam" id="PF07690">
    <property type="entry name" value="MFS_1"/>
    <property type="match status" value="1"/>
</dbReference>
<dbReference type="SUPFAM" id="SSF103473">
    <property type="entry name" value="MFS general substrate transporter"/>
    <property type="match status" value="1"/>
</dbReference>
<keyword evidence="4 5" id="KW-0472">Membrane</keyword>
<feature type="transmembrane region" description="Helical" evidence="5">
    <location>
        <begin position="202"/>
        <end position="223"/>
    </location>
</feature>
<name>A0ABQ9F6K0_TEGGR</name>
<dbReference type="PANTHER" id="PTHR24064">
    <property type="entry name" value="SOLUTE CARRIER FAMILY 22 MEMBER"/>
    <property type="match status" value="1"/>
</dbReference>
<evidence type="ECO:0000313" key="7">
    <source>
        <dbReference type="EMBL" id="KAJ8313011.1"/>
    </source>
</evidence>
<dbReference type="InterPro" id="IPR011701">
    <property type="entry name" value="MFS"/>
</dbReference>
<evidence type="ECO:0000256" key="4">
    <source>
        <dbReference type="ARBA" id="ARBA00023136"/>
    </source>
</evidence>
<proteinExistence type="predicted"/>
<evidence type="ECO:0000256" key="2">
    <source>
        <dbReference type="ARBA" id="ARBA00022692"/>
    </source>
</evidence>
<evidence type="ECO:0000259" key="6">
    <source>
        <dbReference type="PROSITE" id="PS50850"/>
    </source>
</evidence>
<dbReference type="Gene3D" id="1.20.1250.20">
    <property type="entry name" value="MFS general substrate transporter like domains"/>
    <property type="match status" value="1"/>
</dbReference>
<keyword evidence="2 5" id="KW-0812">Transmembrane</keyword>
<evidence type="ECO:0000256" key="3">
    <source>
        <dbReference type="ARBA" id="ARBA00022989"/>
    </source>
</evidence>
<evidence type="ECO:0000313" key="8">
    <source>
        <dbReference type="Proteomes" id="UP001217089"/>
    </source>
</evidence>